<name>A0A508WT23_9HYPH</name>
<proteinExistence type="predicted"/>
<dbReference type="EMBL" id="CABFNB010000057">
    <property type="protein sequence ID" value="VTZ60355.1"/>
    <property type="molecule type" value="Genomic_DNA"/>
</dbReference>
<organism evidence="1">
    <name type="scientific">Sinorhizobium medicae</name>
    <dbReference type="NCBI Taxonomy" id="110321"/>
    <lineage>
        <taxon>Bacteria</taxon>
        <taxon>Pseudomonadati</taxon>
        <taxon>Pseudomonadota</taxon>
        <taxon>Alphaproteobacteria</taxon>
        <taxon>Hyphomicrobiales</taxon>
        <taxon>Rhizobiaceae</taxon>
        <taxon>Sinorhizobium/Ensifer group</taxon>
        <taxon>Sinorhizobium</taxon>
    </lineage>
</organism>
<protein>
    <submittedName>
        <fullName evidence="1">Uncharacterized protein</fullName>
    </submittedName>
</protein>
<reference evidence="1" key="1">
    <citation type="submission" date="2019-06" db="EMBL/GenBank/DDBJ databases">
        <authorList>
            <person name="Le Quere A."/>
            <person name="Colella S."/>
        </authorList>
    </citation>
    <scope>NUCLEOTIDE SEQUENCE</scope>
    <source>
        <strain evidence="1">EmedicaeMD41</strain>
    </source>
</reference>
<accession>A0A508WT23</accession>
<dbReference type="AlphaFoldDB" id="A0A508WT23"/>
<dbReference type="Proteomes" id="UP000507954">
    <property type="component" value="Unassembled WGS sequence"/>
</dbReference>
<sequence>MMATGAPKSAGFLLPAAGLALGVTASWFRNALDCCGAGATIRFLDGDKLAAFGIAADVESLTIDQRCVLCGCGSPRRKLDSRARILL</sequence>
<evidence type="ECO:0000313" key="1">
    <source>
        <dbReference type="EMBL" id="VTZ60355.1"/>
    </source>
</evidence>
<gene>
    <name evidence="1" type="ORF">EMEDMD4_150134</name>
</gene>